<feature type="compositionally biased region" description="Polar residues" evidence="8">
    <location>
        <begin position="1005"/>
        <end position="1017"/>
    </location>
</feature>
<feature type="compositionally biased region" description="Polar residues" evidence="8">
    <location>
        <begin position="1604"/>
        <end position="1627"/>
    </location>
</feature>
<feature type="compositionally biased region" description="Polar residues" evidence="8">
    <location>
        <begin position="1410"/>
        <end position="1420"/>
    </location>
</feature>
<dbReference type="GO" id="GO:0005886">
    <property type="term" value="C:plasma membrane"/>
    <property type="evidence" value="ECO:0007669"/>
    <property type="project" value="UniProtKB-SubCell"/>
</dbReference>
<dbReference type="Pfam" id="PF00795">
    <property type="entry name" value="CN_hydrolase"/>
    <property type="match status" value="1"/>
</dbReference>
<feature type="compositionally biased region" description="Polar residues" evidence="8">
    <location>
        <begin position="1576"/>
        <end position="1597"/>
    </location>
</feature>
<dbReference type="Proteomes" id="UP000289152">
    <property type="component" value="Unassembled WGS sequence"/>
</dbReference>
<reference evidence="11 12" key="1">
    <citation type="submission" date="2016-06" db="EMBL/GenBank/DDBJ databases">
        <title>Evolution of pathogenesis and genome organization in the Tremellales.</title>
        <authorList>
            <person name="Cuomo C."/>
            <person name="Litvintseva A."/>
            <person name="Heitman J."/>
            <person name="Chen Y."/>
            <person name="Sun S."/>
            <person name="Springer D."/>
            <person name="Dromer F."/>
            <person name="Young S."/>
            <person name="Zeng Q."/>
            <person name="Chapman S."/>
            <person name="Gujja S."/>
            <person name="Saif S."/>
            <person name="Birren B."/>
        </authorList>
    </citation>
    <scope>NUCLEOTIDE SEQUENCE [LARGE SCALE GENOMIC DNA]</scope>
    <source>
        <strain evidence="11 12">ATCC 28783</strain>
    </source>
</reference>
<dbReference type="PANTHER" id="PTHR38686">
    <property type="entry name" value="APOLIPOPROTEIN N-ACYLTRANSFERASE"/>
    <property type="match status" value="1"/>
</dbReference>
<comment type="subcellular location">
    <subcellularLocation>
        <location evidence="1">Cell membrane</location>
        <topology evidence="1">Multi-pass membrane protein</topology>
    </subcellularLocation>
</comment>
<feature type="compositionally biased region" description="Low complexity" evidence="8">
    <location>
        <begin position="1432"/>
        <end position="1454"/>
    </location>
</feature>
<feature type="region of interest" description="Disordered" evidence="8">
    <location>
        <begin position="1891"/>
        <end position="2053"/>
    </location>
</feature>
<proteinExistence type="predicted"/>
<keyword evidence="2" id="KW-1003">Cell membrane</keyword>
<dbReference type="Gene3D" id="3.60.110.10">
    <property type="entry name" value="Carbon-nitrogen hydrolase"/>
    <property type="match status" value="1"/>
</dbReference>
<dbReference type="EMBL" id="SDIL01000007">
    <property type="protein sequence ID" value="RXK41624.1"/>
    <property type="molecule type" value="Genomic_DNA"/>
</dbReference>
<evidence type="ECO:0000259" key="10">
    <source>
        <dbReference type="PROSITE" id="PS50263"/>
    </source>
</evidence>
<evidence type="ECO:0000256" key="2">
    <source>
        <dbReference type="ARBA" id="ARBA00022475"/>
    </source>
</evidence>
<protein>
    <recommendedName>
        <fullName evidence="10">CN hydrolase domain-containing protein</fullName>
    </recommendedName>
</protein>
<evidence type="ECO:0000256" key="5">
    <source>
        <dbReference type="ARBA" id="ARBA00022989"/>
    </source>
</evidence>
<feature type="region of interest" description="Disordered" evidence="8">
    <location>
        <begin position="1299"/>
        <end position="1476"/>
    </location>
</feature>
<keyword evidence="6 9" id="KW-0472">Membrane</keyword>
<dbReference type="InterPro" id="IPR036526">
    <property type="entry name" value="C-N_Hydrolase_sf"/>
</dbReference>
<feature type="transmembrane region" description="Helical" evidence="9">
    <location>
        <begin position="507"/>
        <end position="528"/>
    </location>
</feature>
<dbReference type="PROSITE" id="PS50263">
    <property type="entry name" value="CN_HYDROLASE"/>
    <property type="match status" value="1"/>
</dbReference>
<feature type="compositionally biased region" description="Polar residues" evidence="8">
    <location>
        <begin position="1714"/>
        <end position="1730"/>
    </location>
</feature>
<keyword evidence="4 9" id="KW-0812">Transmembrane</keyword>
<evidence type="ECO:0000313" key="12">
    <source>
        <dbReference type="Proteomes" id="UP000289152"/>
    </source>
</evidence>
<feature type="compositionally biased region" description="Polar residues" evidence="8">
    <location>
        <begin position="1325"/>
        <end position="1343"/>
    </location>
</feature>
<feature type="region of interest" description="Disordered" evidence="8">
    <location>
        <begin position="1493"/>
        <end position="1557"/>
    </location>
</feature>
<feature type="compositionally biased region" description="Low complexity" evidence="8">
    <location>
        <begin position="1545"/>
        <end position="1555"/>
    </location>
</feature>
<evidence type="ECO:0000256" key="4">
    <source>
        <dbReference type="ARBA" id="ARBA00022692"/>
    </source>
</evidence>
<sequence length="2053" mass="225903">MPQDQNAADYALYWIEKFRTHLLLPGCATLVAFQDILRRSFERMEVGVMEDGAHVPDIEELRSHFMYNFPTIVLAAGEGFYDSDLMGWTPVEQKDKVGLWYGLVEAIASSRGMNSSVTPTQARYLFIVVLAHELMHHLIHRFLGEPPTLRGVGPTDGRSSQAGWELEWMLFGGSVVVEWKIEGRVWDMYHVNQFLFRTPRAGNWYRLNGSALITTRRFIRSLETPRLFKIIPDILHLNRAPPPSSHAVRYRDPQDPNSQPVPIVPLPTGTTYAPAARDESTQDVTSLLLLTLTSVFFLGPQSSAWMSLTSLPLLLHLATSIPSTIFLCQTLPLLSITSTACSLQTTLPLLENKAEVILGQLLFSTILTTASLCPILALRWMVKHTKWKHGFEAAVGFGMLWSTTWVIWEQLCPFGRYGIPSPLPPETQNLLPILRIAGPPGLDFFFGTTSYLVYLLANVIWPRLDPLLPLHLQSNNLGRSLSPSLIQDEQSQSFESTQESSFESNHWGVGTISLLLLLVSTFTILQIVPLPNMLSLSDGLATTTPFTIACVLPPGPSTDLNTMVYLSETLGPHARLLVWPENVLVTLGEERQSAIDTVVREVAKRYGVWVVMGLDTRHDEPGEKARKNEVVLVGPNGELGSYEKQKLVPLVESYLIEKGKAVAPIWDLDLGPPSYIRKPDWAPAPFTRPISLLPLICLDTFHPSLLPSPDHPGLLIIPASSPAPMISERLLAHAQQRSIAHSLPSIVCSTSSPRAGPGGGISAVFDNWGRVIYTQRGGGSFVVTLPLVHPERSRTPWEMLGSMGVLGIGWMLIGLNGVRKIDPDHLGVFSERLKSFWIPLSPIPVKLFCHYREGEGINVSRRLPKTNHSLSPTTAKALIDHFSTAAEIFSSHTDSPPTPDSPRSLESPGSLYSDTSPTFRADPFEYDQQTVQSYDADDDTTSPTHRNDENTDWGPSSPWGDNPGYGRSAIQGQGQGWRLSPIGLQRGQSPSLSISSQGDERGSVISLSPRGSRQTSKSKSKLPSDGGTMINSKPIYPSSSGLRGRLGYEEKPRTSSLRSWTSVDSRGRRNSNDSISMDITEDLRLKRINSMADLSRPYEQVVQVTCPSSDGEEDHQEEEEEYDYRSENNSEFDHMIIARTRLSQWSPYSTTTNNTESDTSEIHTAPYLPTPQINPSSVPVVLSNYPLYSIAQDPSPAEQSVTSLPSESPTTSPNLILERSPIPRWVTDMTPSQVQRAISTPPAPPPPNVILRQLHKSRPSLGRASTNEEFIKLSSIIGVPPGASIPKPVLNRAFSQPNQIKPDIKPLTQGNNSAPPAFGKEGSRTRNSISGSFPSARPTTLGQSRLREVLKCSSDNSTVSGGGSPRSPIPSHYNTFKSERNEEGDHNRPSYSSFLKPSSALSQVEHKKPSTQLSTLNSGPDQPIEEDENHPSHSLSTFRSTLSSTSKSHKSPLPTLRPGVSGGLPDRLISEPSRRSSIDSIGEYSYLAPSIQIDAPTPGLTTDSPSVLTRPSTGSRRPSGISTTSTSPSPPRGVFKPLDSFLGKSSSSSPSPTSSIPKQFLNGPFFVRTSSFITQPPTAKISEQSSPLPIPKNNTMNIKEISPPSMNSAERNPRPSSMTTANSQIGSVINRGRPISTPEFIVDHPSPRVRIRGGSKDQSYMPFSHSSSFNTPTTPTTEVPHRQSWSPLQPKPQPQPHTRALSLSQKDLPIPPNHTGSTRIQNQRFSQVYPNQRRRPSSSGDQPGNRRTSAPTSTEYRQGQQTTEIYLDSNGKVPMRPGMGKRPVTLSTPVDYKSYHPTSETRLPEIPAAAMPLIPVHRTEKMEDRRGGLQEYTWAARGSGGRSYSRHGQERRSLDRSNRYSVDRSRLEYSRNSIDPSLDPLSRRIIDYSHTNFQPNTSTSYHPHPDPDPDTDAQGRSNPRIRESISQGKTIQNQDGERKPSKRISVSFALSPSTQGSEKEKSNEKTGTFSRFFHKNKSASISNPSGSNSMGITSRSNSMRINPLEPAPASAVVSGASKRRPQSMDSRTVSMSGGAGAPLFERKGVFRRSSGVQ</sequence>
<dbReference type="PANTHER" id="PTHR38686:SF1">
    <property type="entry name" value="APOLIPOPROTEIN N-ACYLTRANSFERASE"/>
    <property type="match status" value="1"/>
</dbReference>
<gene>
    <name evidence="11" type="ORF">M231_01123</name>
</gene>
<feature type="compositionally biased region" description="Polar residues" evidence="8">
    <location>
        <begin position="1737"/>
        <end position="1764"/>
    </location>
</feature>
<dbReference type="GO" id="GO:0016410">
    <property type="term" value="F:N-acyltransferase activity"/>
    <property type="evidence" value="ECO:0007669"/>
    <property type="project" value="InterPro"/>
</dbReference>
<feature type="compositionally biased region" description="Polar residues" evidence="8">
    <location>
        <begin position="1389"/>
        <end position="1402"/>
    </location>
</feature>
<dbReference type="InterPro" id="IPR004563">
    <property type="entry name" value="Apolipo_AcylTrfase"/>
</dbReference>
<feature type="compositionally biased region" description="Low complexity" evidence="8">
    <location>
        <begin position="1509"/>
        <end position="1527"/>
    </location>
</feature>
<feature type="region of interest" description="Disordered" evidence="8">
    <location>
        <begin position="1193"/>
        <end position="1216"/>
    </location>
</feature>
<organism evidence="11 12">
    <name type="scientific">Tremella mesenterica</name>
    <name type="common">Jelly fungus</name>
    <dbReference type="NCBI Taxonomy" id="5217"/>
    <lineage>
        <taxon>Eukaryota</taxon>
        <taxon>Fungi</taxon>
        <taxon>Dikarya</taxon>
        <taxon>Basidiomycota</taxon>
        <taxon>Agaricomycotina</taxon>
        <taxon>Tremellomycetes</taxon>
        <taxon>Tremellales</taxon>
        <taxon>Tremellaceae</taxon>
        <taxon>Tremella</taxon>
    </lineage>
</organism>
<evidence type="ECO:0000313" key="11">
    <source>
        <dbReference type="EMBL" id="RXK41624.1"/>
    </source>
</evidence>
<comment type="caution">
    <text evidence="11">The sequence shown here is derived from an EMBL/GenBank/DDBJ whole genome shotgun (WGS) entry which is preliminary data.</text>
</comment>
<feature type="region of interest" description="Disordered" evidence="8">
    <location>
        <begin position="245"/>
        <end position="264"/>
    </location>
</feature>
<keyword evidence="5 9" id="KW-1133">Transmembrane helix</keyword>
<feature type="compositionally biased region" description="Low complexity" evidence="8">
    <location>
        <begin position="1200"/>
        <end position="1213"/>
    </location>
</feature>
<dbReference type="SUPFAM" id="SSF56317">
    <property type="entry name" value="Carbon-nitrogen hydrolase"/>
    <property type="match status" value="1"/>
</dbReference>
<evidence type="ECO:0000256" key="6">
    <source>
        <dbReference type="ARBA" id="ARBA00023136"/>
    </source>
</evidence>
<feature type="compositionally biased region" description="Basic and acidic residues" evidence="8">
    <location>
        <begin position="1847"/>
        <end position="1861"/>
    </location>
</feature>
<feature type="compositionally biased region" description="Polar residues" evidence="8">
    <location>
        <begin position="986"/>
        <end position="997"/>
    </location>
</feature>
<feature type="region of interest" description="Disordered" evidence="8">
    <location>
        <begin position="1837"/>
        <end position="1861"/>
    </location>
</feature>
<feature type="region of interest" description="Disordered" evidence="8">
    <location>
        <begin position="889"/>
        <end position="1073"/>
    </location>
</feature>
<keyword evidence="3" id="KW-0808">Transferase</keyword>
<feature type="transmembrane region" description="Helical" evidence="9">
    <location>
        <begin position="356"/>
        <end position="378"/>
    </location>
</feature>
<feature type="compositionally biased region" description="Acidic residues" evidence="8">
    <location>
        <begin position="1110"/>
        <end position="1122"/>
    </location>
</feature>
<feature type="compositionally biased region" description="Polar residues" evidence="8">
    <location>
        <begin position="1891"/>
        <end position="1901"/>
    </location>
</feature>
<feature type="compositionally biased region" description="Low complexity" evidence="8">
    <location>
        <begin position="2007"/>
        <end position="2016"/>
    </location>
</feature>
<feature type="compositionally biased region" description="Polar residues" evidence="8">
    <location>
        <begin position="1054"/>
        <end position="1064"/>
    </location>
</feature>
<evidence type="ECO:0000256" key="9">
    <source>
        <dbReference type="SAM" id="Phobius"/>
    </source>
</evidence>
<dbReference type="InParanoid" id="A0A4Q1BU51"/>
<keyword evidence="12" id="KW-1185">Reference proteome</keyword>
<dbReference type="VEuPathDB" id="FungiDB:TREMEDRAFT_59818"/>
<feature type="compositionally biased region" description="Basic and acidic residues" evidence="8">
    <location>
        <begin position="1377"/>
        <end position="1388"/>
    </location>
</feature>
<evidence type="ECO:0000256" key="7">
    <source>
        <dbReference type="ARBA" id="ARBA00023315"/>
    </source>
</evidence>
<feature type="region of interest" description="Disordered" evidence="8">
    <location>
        <begin position="1107"/>
        <end position="1127"/>
    </location>
</feature>
<feature type="region of interest" description="Disordered" evidence="8">
    <location>
        <begin position="1147"/>
        <end position="1173"/>
    </location>
</feature>
<feature type="compositionally biased region" description="Polar residues" evidence="8">
    <location>
        <begin position="1990"/>
        <end position="2000"/>
    </location>
</feature>
<keyword evidence="7" id="KW-0012">Acyltransferase</keyword>
<feature type="domain" description="CN hydrolase" evidence="10">
    <location>
        <begin position="546"/>
        <end position="790"/>
    </location>
</feature>
<evidence type="ECO:0000256" key="3">
    <source>
        <dbReference type="ARBA" id="ARBA00022679"/>
    </source>
</evidence>
<dbReference type="OrthoDB" id="2626014at2759"/>
<name>A0A4Q1BU51_TREME</name>
<evidence type="ECO:0000256" key="8">
    <source>
        <dbReference type="SAM" id="MobiDB-lite"/>
    </source>
</evidence>
<accession>A0A4Q1BU51</accession>
<dbReference type="InterPro" id="IPR003010">
    <property type="entry name" value="C-N_Hydrolase"/>
</dbReference>
<dbReference type="GO" id="GO:0042158">
    <property type="term" value="P:lipoprotein biosynthetic process"/>
    <property type="evidence" value="ECO:0007669"/>
    <property type="project" value="InterPro"/>
</dbReference>
<feature type="region of interest" description="Disordered" evidence="8">
    <location>
        <begin position="1576"/>
        <end position="1798"/>
    </location>
</feature>
<evidence type="ECO:0000256" key="1">
    <source>
        <dbReference type="ARBA" id="ARBA00004651"/>
    </source>
</evidence>
<feature type="compositionally biased region" description="Low complexity" evidence="8">
    <location>
        <begin position="1978"/>
        <end position="1989"/>
    </location>
</feature>
<feature type="compositionally biased region" description="Polar residues" evidence="8">
    <location>
        <begin position="1924"/>
        <end position="1934"/>
    </location>
</feature>